<evidence type="ECO:0000259" key="3">
    <source>
        <dbReference type="Pfam" id="PF01261"/>
    </source>
</evidence>
<dbReference type="Proteomes" id="UP000244940">
    <property type="component" value="Unassembled WGS sequence"/>
</dbReference>
<keyword evidence="1" id="KW-0413">Isomerase</keyword>
<evidence type="ECO:0000256" key="2">
    <source>
        <dbReference type="SAM" id="MobiDB-lite"/>
    </source>
</evidence>
<comment type="caution">
    <text evidence="4">The sequence shown here is derived from an EMBL/GenBank/DDBJ whole genome shotgun (WGS) entry which is preliminary data.</text>
</comment>
<feature type="region of interest" description="Disordered" evidence="2">
    <location>
        <begin position="93"/>
        <end position="113"/>
    </location>
</feature>
<evidence type="ECO:0000313" key="4">
    <source>
        <dbReference type="EMBL" id="PWE29140.1"/>
    </source>
</evidence>
<sequence length="366" mass="39343">MGRPRRTGRAASGPAPARRGTDPRLGARPRTGADAGLCGLGRLFAGRSRDHLAAGRAATPLRRAGRLSRRHAPGRYLRPCPLPRRFPDHRWRRRRAARHRGPGPPAGPAPARLGQSHRDAVRAFSANLGFLWTELPLQDAIRAAADAGFRAVECHWPYDTPPDTVARALAETGLPMLSLNTRPGGPGEFGLAALKGREDEARAAIDEAIAYARATRTSAVHVMAGKDGDEETFRASLTHACNAAPDLTILIEALNPHDVPGYHLNSQEKAAQTCTALGSPNLKLMVDCYHVGRTEGDVLATYQRHRALIGHVQLAAVPDRGAPDHGTVDYAALLPKLDWPGPFGAEYRPNGPTDASLSWLPALSRC</sequence>
<evidence type="ECO:0000313" key="5">
    <source>
        <dbReference type="Proteomes" id="UP000244940"/>
    </source>
</evidence>
<dbReference type="GO" id="GO:0008903">
    <property type="term" value="F:hydroxypyruvate isomerase activity"/>
    <property type="evidence" value="ECO:0007669"/>
    <property type="project" value="TreeGrafter"/>
</dbReference>
<dbReference type="InterPro" id="IPR013022">
    <property type="entry name" value="Xyl_isomerase-like_TIM-brl"/>
</dbReference>
<organism evidence="4 5">
    <name type="scientific">Pararhodobacter marinus</name>
    <dbReference type="NCBI Taxonomy" id="2184063"/>
    <lineage>
        <taxon>Bacteria</taxon>
        <taxon>Pseudomonadati</taxon>
        <taxon>Pseudomonadota</taxon>
        <taxon>Alphaproteobacteria</taxon>
        <taxon>Rhodobacterales</taxon>
        <taxon>Paracoccaceae</taxon>
        <taxon>Pararhodobacter</taxon>
    </lineage>
</organism>
<dbReference type="InterPro" id="IPR050417">
    <property type="entry name" value="Sugar_Epim/Isomerase"/>
</dbReference>
<reference evidence="4 5" key="1">
    <citation type="submission" date="2018-05" db="EMBL/GenBank/DDBJ databases">
        <title>Pararhodobacter marina sp. nov., isolated from deep-sea water of the Indian Ocean.</title>
        <authorList>
            <person name="Lai Q.Sr."/>
            <person name="Liu X."/>
            <person name="Shao Z."/>
        </authorList>
    </citation>
    <scope>NUCLEOTIDE SEQUENCE [LARGE SCALE GENOMIC DNA]</scope>
    <source>
        <strain evidence="4 5">CIC4N-9</strain>
    </source>
</reference>
<dbReference type="GO" id="GO:0046487">
    <property type="term" value="P:glyoxylate metabolic process"/>
    <property type="evidence" value="ECO:0007669"/>
    <property type="project" value="TreeGrafter"/>
</dbReference>
<accession>A0A2U2CB96</accession>
<dbReference type="OrthoDB" id="9786584at2"/>
<gene>
    <name evidence="4" type="ORF">C4N9_10040</name>
</gene>
<proteinExistence type="predicted"/>
<protein>
    <recommendedName>
        <fullName evidence="3">Xylose isomerase-like TIM barrel domain-containing protein</fullName>
    </recommendedName>
</protein>
<dbReference type="Pfam" id="PF01261">
    <property type="entry name" value="AP_endonuc_2"/>
    <property type="match status" value="1"/>
</dbReference>
<feature type="region of interest" description="Disordered" evidence="2">
    <location>
        <begin position="1"/>
        <end position="33"/>
    </location>
</feature>
<evidence type="ECO:0000256" key="1">
    <source>
        <dbReference type="ARBA" id="ARBA00023235"/>
    </source>
</evidence>
<feature type="domain" description="Xylose isomerase-like TIM barrel" evidence="3">
    <location>
        <begin position="141"/>
        <end position="361"/>
    </location>
</feature>
<feature type="compositionally biased region" description="Low complexity" evidence="2">
    <location>
        <begin position="9"/>
        <end position="18"/>
    </location>
</feature>
<dbReference type="PANTHER" id="PTHR43489:SF6">
    <property type="entry name" value="HYDROXYPYRUVATE ISOMERASE-RELATED"/>
    <property type="match status" value="1"/>
</dbReference>
<keyword evidence="5" id="KW-1185">Reference proteome</keyword>
<dbReference type="PANTHER" id="PTHR43489">
    <property type="entry name" value="ISOMERASE"/>
    <property type="match status" value="1"/>
</dbReference>
<dbReference type="EMBL" id="QEYD01000005">
    <property type="protein sequence ID" value="PWE29140.1"/>
    <property type="molecule type" value="Genomic_DNA"/>
</dbReference>
<dbReference type="InterPro" id="IPR036237">
    <property type="entry name" value="Xyl_isomerase-like_sf"/>
</dbReference>
<dbReference type="AlphaFoldDB" id="A0A2U2CB96"/>
<dbReference type="Gene3D" id="3.20.20.150">
    <property type="entry name" value="Divalent-metal-dependent TIM barrel enzymes"/>
    <property type="match status" value="1"/>
</dbReference>
<dbReference type="SUPFAM" id="SSF51658">
    <property type="entry name" value="Xylose isomerase-like"/>
    <property type="match status" value="1"/>
</dbReference>
<name>A0A2U2CB96_9RHOB</name>